<accession>A0A428RMK2</accession>
<reference evidence="1 2" key="1">
    <citation type="submission" date="2017-06" db="EMBL/GenBank/DDBJ databases">
        <title>Comparative genomic analysis of Ambrosia Fusariam Clade fungi.</title>
        <authorList>
            <person name="Stajich J.E."/>
            <person name="Carrillo J."/>
            <person name="Kijimoto T."/>
            <person name="Eskalen A."/>
            <person name="O'Donnell K."/>
            <person name="Kasson M."/>
        </authorList>
    </citation>
    <scope>NUCLEOTIDE SEQUENCE [LARGE SCALE GENOMIC DNA]</scope>
    <source>
        <strain evidence="1 2">NRRL62606</strain>
    </source>
</reference>
<gene>
    <name evidence="1" type="ORF">CEP51_007929</name>
</gene>
<keyword evidence="2" id="KW-1185">Reference proteome</keyword>
<sequence>MLDYKRPGVIRFNEFTRACCAPDEFDRRLARLGGKPTSFEGNAEILLKQAVNYACLYQTKYIAFFDWETLVLIYLGNIEKRIGGNWCHVEIVTDRRQMRRALLGFLEAAYQSCGGRFRGGPVYPIPQVPSMQPTRHSDRIR</sequence>
<proteinExistence type="predicted"/>
<dbReference type="EMBL" id="NKCL01000197">
    <property type="protein sequence ID" value="RSL78765.1"/>
    <property type="molecule type" value="Genomic_DNA"/>
</dbReference>
<organism evidence="1 2">
    <name type="scientific">Fusarium floridanum</name>
    <dbReference type="NCBI Taxonomy" id="1325733"/>
    <lineage>
        <taxon>Eukaryota</taxon>
        <taxon>Fungi</taxon>
        <taxon>Dikarya</taxon>
        <taxon>Ascomycota</taxon>
        <taxon>Pezizomycotina</taxon>
        <taxon>Sordariomycetes</taxon>
        <taxon>Hypocreomycetidae</taxon>
        <taxon>Hypocreales</taxon>
        <taxon>Nectriaceae</taxon>
        <taxon>Fusarium</taxon>
        <taxon>Fusarium solani species complex</taxon>
    </lineage>
</organism>
<evidence type="ECO:0000313" key="1">
    <source>
        <dbReference type="EMBL" id="RSL78765.1"/>
    </source>
</evidence>
<comment type="caution">
    <text evidence="1">The sequence shown here is derived from an EMBL/GenBank/DDBJ whole genome shotgun (WGS) entry which is preliminary data.</text>
</comment>
<dbReference type="Proteomes" id="UP000287972">
    <property type="component" value="Unassembled WGS sequence"/>
</dbReference>
<protein>
    <submittedName>
        <fullName evidence="1">Uncharacterized protein</fullName>
    </submittedName>
</protein>
<dbReference type="AlphaFoldDB" id="A0A428RMK2"/>
<evidence type="ECO:0000313" key="2">
    <source>
        <dbReference type="Proteomes" id="UP000287972"/>
    </source>
</evidence>
<name>A0A428RMK2_9HYPO</name>